<dbReference type="EMBL" id="VSSQ01106011">
    <property type="protein sequence ID" value="MPN45834.1"/>
    <property type="molecule type" value="Genomic_DNA"/>
</dbReference>
<dbReference type="InterPro" id="IPR056670">
    <property type="entry name" value="DUF7768"/>
</dbReference>
<evidence type="ECO:0000259" key="1">
    <source>
        <dbReference type="Pfam" id="PF24963"/>
    </source>
</evidence>
<proteinExistence type="predicted"/>
<protein>
    <recommendedName>
        <fullName evidence="1">DUF7768 domain-containing protein</fullName>
    </recommendedName>
</protein>
<accession>A0A645IC13</accession>
<evidence type="ECO:0000313" key="2">
    <source>
        <dbReference type="EMBL" id="MPN45834.1"/>
    </source>
</evidence>
<dbReference type="Pfam" id="PF24963">
    <property type="entry name" value="DUF7768"/>
    <property type="match status" value="1"/>
</dbReference>
<feature type="domain" description="DUF7768" evidence="1">
    <location>
        <begin position="34"/>
        <end position="131"/>
    </location>
</feature>
<dbReference type="AlphaFoldDB" id="A0A645IC13"/>
<dbReference type="Gene3D" id="3.40.50.10400">
    <property type="entry name" value="Hypothetical protein PA1492"/>
    <property type="match status" value="1"/>
</dbReference>
<reference evidence="2" key="1">
    <citation type="submission" date="2019-08" db="EMBL/GenBank/DDBJ databases">
        <authorList>
            <person name="Kucharzyk K."/>
            <person name="Murdoch R.W."/>
            <person name="Higgins S."/>
            <person name="Loffler F."/>
        </authorList>
    </citation>
    <scope>NUCLEOTIDE SEQUENCE</scope>
</reference>
<gene>
    <name evidence="2" type="ORF">SDC9_193407</name>
</gene>
<sequence>MSINRFNSAGYIDLTTYEALTRVEKEEKEAAFKPLVYICSPFSGDTEDNIKKAREFCRFAITKNCIPLAPHLLFPQFMDDENPKERELVMFMDMVLMSKCCELWVFGEIISRGMGMEIAKAEKRKQPIRYFNSRCKEVHYGE</sequence>
<name>A0A645IC13_9ZZZZ</name>
<organism evidence="2">
    <name type="scientific">bioreactor metagenome</name>
    <dbReference type="NCBI Taxonomy" id="1076179"/>
    <lineage>
        <taxon>unclassified sequences</taxon>
        <taxon>metagenomes</taxon>
        <taxon>ecological metagenomes</taxon>
    </lineage>
</organism>
<comment type="caution">
    <text evidence="2">The sequence shown here is derived from an EMBL/GenBank/DDBJ whole genome shotgun (WGS) entry which is preliminary data.</text>
</comment>